<keyword evidence="4" id="KW-0804">Transcription</keyword>
<dbReference type="Gene3D" id="3.40.190.10">
    <property type="entry name" value="Periplasmic binding protein-like II"/>
    <property type="match status" value="2"/>
</dbReference>
<evidence type="ECO:0000256" key="4">
    <source>
        <dbReference type="ARBA" id="ARBA00023163"/>
    </source>
</evidence>
<protein>
    <submittedName>
        <fullName evidence="6">LysR family transcriptional regulator</fullName>
    </submittedName>
</protein>
<name>A0ABR7NS13_9FIRM</name>
<proteinExistence type="inferred from homology"/>
<dbReference type="SUPFAM" id="SSF53850">
    <property type="entry name" value="Periplasmic binding protein-like II"/>
    <property type="match status" value="1"/>
</dbReference>
<dbReference type="EMBL" id="JACRTJ010000014">
    <property type="protein sequence ID" value="MBC8598889.1"/>
    <property type="molecule type" value="Genomic_DNA"/>
</dbReference>
<dbReference type="SUPFAM" id="SSF46785">
    <property type="entry name" value="Winged helix' DNA-binding domain"/>
    <property type="match status" value="1"/>
</dbReference>
<sequence>MIPDERTCQYFITIAREKNISRAARSLYISQPSLSRFLTGLEKELGTPLFIRNNGILSPTPAGELFFQYIASLKGLESRFSNDLSSLLLPQKQTLRIGAGSITSPFLAEKVFPILHREYPDVELSLTEDIHIHLLSRMEKGELDLSVLVASGADVASNRFVKVLARAPRLFMISRSHPLASLVARPEKNSVENPQKFSLHHLENQTLVSGIPGQKICEDISQIITKYRLNNLSLVPVQNRKTNIAMAECGLAIAFLPAIYVTKPENHPKLLYLYSDDPLAQWCMTVRHKNSRLTPIERRFIDLASAVFSGKEPV</sequence>
<accession>A0ABR7NS13</accession>
<dbReference type="Proteomes" id="UP000647491">
    <property type="component" value="Unassembled WGS sequence"/>
</dbReference>
<dbReference type="Pfam" id="PF03466">
    <property type="entry name" value="LysR_substrate"/>
    <property type="match status" value="1"/>
</dbReference>
<dbReference type="InterPro" id="IPR036390">
    <property type="entry name" value="WH_DNA-bd_sf"/>
</dbReference>
<reference evidence="6 7" key="1">
    <citation type="submission" date="2020-08" db="EMBL/GenBank/DDBJ databases">
        <title>Genome public.</title>
        <authorList>
            <person name="Liu C."/>
            <person name="Sun Q."/>
        </authorList>
    </citation>
    <scope>NUCLEOTIDE SEQUENCE [LARGE SCALE GENOMIC DNA]</scope>
    <source>
        <strain evidence="6 7">BX10</strain>
    </source>
</reference>
<organism evidence="6 7">
    <name type="scientific">Enterocloster hominis</name>
    <name type="common">ex Liu et al. 2021</name>
    <dbReference type="NCBI Taxonomy" id="2763663"/>
    <lineage>
        <taxon>Bacteria</taxon>
        <taxon>Bacillati</taxon>
        <taxon>Bacillota</taxon>
        <taxon>Clostridia</taxon>
        <taxon>Lachnospirales</taxon>
        <taxon>Lachnospiraceae</taxon>
        <taxon>Enterocloster</taxon>
    </lineage>
</organism>
<comment type="similarity">
    <text evidence="1">Belongs to the LysR transcriptional regulatory family.</text>
</comment>
<dbReference type="Gene3D" id="1.10.10.10">
    <property type="entry name" value="Winged helix-like DNA-binding domain superfamily/Winged helix DNA-binding domain"/>
    <property type="match status" value="1"/>
</dbReference>
<evidence type="ECO:0000256" key="1">
    <source>
        <dbReference type="ARBA" id="ARBA00009437"/>
    </source>
</evidence>
<dbReference type="PANTHER" id="PTHR30346:SF28">
    <property type="entry name" value="HTH-TYPE TRANSCRIPTIONAL REGULATOR CYNR"/>
    <property type="match status" value="1"/>
</dbReference>
<evidence type="ECO:0000259" key="5">
    <source>
        <dbReference type="PROSITE" id="PS50931"/>
    </source>
</evidence>
<dbReference type="Pfam" id="PF00126">
    <property type="entry name" value="HTH_1"/>
    <property type="match status" value="1"/>
</dbReference>
<evidence type="ECO:0000256" key="3">
    <source>
        <dbReference type="ARBA" id="ARBA00023125"/>
    </source>
</evidence>
<dbReference type="InterPro" id="IPR036388">
    <property type="entry name" value="WH-like_DNA-bd_sf"/>
</dbReference>
<dbReference type="CDD" id="cd05466">
    <property type="entry name" value="PBP2_LTTR_substrate"/>
    <property type="match status" value="1"/>
</dbReference>
<keyword evidence="2" id="KW-0805">Transcription regulation</keyword>
<dbReference type="PROSITE" id="PS50931">
    <property type="entry name" value="HTH_LYSR"/>
    <property type="match status" value="1"/>
</dbReference>
<comment type="caution">
    <text evidence="6">The sequence shown here is derived from an EMBL/GenBank/DDBJ whole genome shotgun (WGS) entry which is preliminary data.</text>
</comment>
<keyword evidence="7" id="KW-1185">Reference proteome</keyword>
<gene>
    <name evidence="6" type="ORF">H8708_06545</name>
</gene>
<feature type="domain" description="HTH lysR-type" evidence="5">
    <location>
        <begin position="3"/>
        <end position="60"/>
    </location>
</feature>
<evidence type="ECO:0000313" key="7">
    <source>
        <dbReference type="Proteomes" id="UP000647491"/>
    </source>
</evidence>
<dbReference type="InterPro" id="IPR005119">
    <property type="entry name" value="LysR_subst-bd"/>
</dbReference>
<evidence type="ECO:0000256" key="2">
    <source>
        <dbReference type="ARBA" id="ARBA00023015"/>
    </source>
</evidence>
<evidence type="ECO:0000313" key="6">
    <source>
        <dbReference type="EMBL" id="MBC8598889.1"/>
    </source>
</evidence>
<keyword evidence="3" id="KW-0238">DNA-binding</keyword>
<dbReference type="PANTHER" id="PTHR30346">
    <property type="entry name" value="TRANSCRIPTIONAL DUAL REGULATOR HCAR-RELATED"/>
    <property type="match status" value="1"/>
</dbReference>
<dbReference type="InterPro" id="IPR000847">
    <property type="entry name" value="LysR_HTH_N"/>
</dbReference>
<dbReference type="PRINTS" id="PR00039">
    <property type="entry name" value="HTHLYSR"/>
</dbReference>